<dbReference type="RefSeq" id="XP_012766048.1">
    <property type="nucleotide sequence ID" value="XM_012910594.1"/>
</dbReference>
<dbReference type="EMBL" id="LK391707">
    <property type="protein sequence ID" value="CDR93862.1"/>
    <property type="molecule type" value="Genomic_DNA"/>
</dbReference>
<protein>
    <recommendedName>
        <fullName evidence="1">RAP domain-containing protein</fullName>
    </recommendedName>
</protein>
<dbReference type="OMA" id="SDPNQLC"/>
<dbReference type="PROSITE" id="PS51286">
    <property type="entry name" value="RAP"/>
    <property type="match status" value="1"/>
</dbReference>
<sequence>MRLSRVFRHLCVPEVARLRALVRDGGGDAQTLYALFQKHNEQLSPTENLLAAVHIEKLSAGQDGSEEVASRMANVRATALANIRGKLYAFTDPGDLCNLIRAALAHGVASRGLIYDFYGRLERLLPHVRGEALTQACHTLVELHKAGHRVVPICSKIFAYIAARGSESELTLPNSVALVHCMAETDMRHEALGSRVGRSLRLLLTRGGKITTEEASALLQAYKEDMFDSVFIRRRLMEAALTGDAIPMQVLVNCLSTGVFSSSNANRIDDLVLTGLSTCDVKTIIRLLLGYGNLRYRPAKVISELTRTLESVMFNLDSFDDVARCIHSLFLLDEHNPVVMEFATNFIKGLDVPLGVENIECICDALLAFCHFNMNDPEVYQRLLREVMRLDCSIPSACLVRLQLVALYIWKLTPQIFDSLGETSQQYLLEVAHRVTMEPETVRKCDLQESVGKTATFVSHVLYKQVEFDYIQPSKRRRFRLVRISSISCARSVKRNWRRPGNGIPEDCAHVDQGKNACLVGCNYLRPLASIILADDIVQFYRHSRERTAKSQIQLGLLQRLGFRCICVPYWKWEELGGWHQKREYLSELFVEHKST</sequence>
<dbReference type="Proteomes" id="UP000033188">
    <property type="component" value="Chromosome 1"/>
</dbReference>
<dbReference type="VEuPathDB" id="PiroplasmaDB:BBBOND_0101910"/>
<gene>
    <name evidence="2" type="ORF">BBBOND_0101910</name>
</gene>
<dbReference type="AlphaFoldDB" id="A0A061D186"/>
<dbReference type="SMART" id="SM00952">
    <property type="entry name" value="RAP"/>
    <property type="match status" value="1"/>
</dbReference>
<proteinExistence type="predicted"/>
<feature type="domain" description="RAP" evidence="1">
    <location>
        <begin position="530"/>
        <end position="588"/>
    </location>
</feature>
<dbReference type="OrthoDB" id="365411at2759"/>
<reference evidence="3" key="1">
    <citation type="journal article" date="2014" name="Nucleic Acids Res.">
        <title>The evolutionary dynamics of variant antigen genes in Babesia reveal a history of genomic innovation underlying host-parasite interaction.</title>
        <authorList>
            <person name="Jackson A.P."/>
            <person name="Otto T.D."/>
            <person name="Darby A."/>
            <person name="Ramaprasad A."/>
            <person name="Xia D."/>
            <person name="Echaide I.E."/>
            <person name="Farber M."/>
            <person name="Gahlot S."/>
            <person name="Gamble J."/>
            <person name="Gupta D."/>
            <person name="Gupta Y."/>
            <person name="Jackson L."/>
            <person name="Malandrin L."/>
            <person name="Malas T.B."/>
            <person name="Moussa E."/>
            <person name="Nair M."/>
            <person name="Reid A.J."/>
            <person name="Sanders M."/>
            <person name="Sharma J."/>
            <person name="Tracey A."/>
            <person name="Quail M.A."/>
            <person name="Weir W."/>
            <person name="Wastling J.M."/>
            <person name="Hall N."/>
            <person name="Willadsen P."/>
            <person name="Lingelbach K."/>
            <person name="Shiels B."/>
            <person name="Tait A."/>
            <person name="Berriman M."/>
            <person name="Allred D.R."/>
            <person name="Pain A."/>
        </authorList>
    </citation>
    <scope>NUCLEOTIDE SEQUENCE [LARGE SCALE GENOMIC DNA]</scope>
    <source>
        <strain evidence="3">Bond</strain>
    </source>
</reference>
<dbReference type="KEGG" id="bbig:BBBOND_0101910"/>
<dbReference type="InterPro" id="IPR013584">
    <property type="entry name" value="RAP"/>
</dbReference>
<evidence type="ECO:0000313" key="2">
    <source>
        <dbReference type="EMBL" id="CDR93862.1"/>
    </source>
</evidence>
<dbReference type="Pfam" id="PF08373">
    <property type="entry name" value="RAP"/>
    <property type="match status" value="1"/>
</dbReference>
<dbReference type="GeneID" id="24562403"/>
<keyword evidence="3" id="KW-1185">Reference proteome</keyword>
<accession>A0A061D186</accession>
<organism evidence="2 3">
    <name type="scientific">Babesia bigemina</name>
    <dbReference type="NCBI Taxonomy" id="5866"/>
    <lineage>
        <taxon>Eukaryota</taxon>
        <taxon>Sar</taxon>
        <taxon>Alveolata</taxon>
        <taxon>Apicomplexa</taxon>
        <taxon>Aconoidasida</taxon>
        <taxon>Piroplasmida</taxon>
        <taxon>Babesiidae</taxon>
        <taxon>Babesia</taxon>
    </lineage>
</organism>
<name>A0A061D186_BABBI</name>
<evidence type="ECO:0000259" key="1">
    <source>
        <dbReference type="PROSITE" id="PS51286"/>
    </source>
</evidence>
<evidence type="ECO:0000313" key="3">
    <source>
        <dbReference type="Proteomes" id="UP000033188"/>
    </source>
</evidence>